<evidence type="ECO:0000259" key="6">
    <source>
        <dbReference type="Pfam" id="PF03946"/>
    </source>
</evidence>
<name>A0A0V0QX66_PSEPJ</name>
<dbReference type="OrthoDB" id="285098at2759"/>
<dbReference type="Proteomes" id="UP000054937">
    <property type="component" value="Unassembled WGS sequence"/>
</dbReference>
<dbReference type="InterPro" id="IPR020785">
    <property type="entry name" value="Ribosomal_uL11_CS"/>
</dbReference>
<reference evidence="7 8" key="1">
    <citation type="journal article" date="2015" name="Sci. Rep.">
        <title>Genome of the facultative scuticociliatosis pathogen Pseudocohnilembus persalinus provides insight into its virulence through horizontal gene transfer.</title>
        <authorList>
            <person name="Xiong J."/>
            <person name="Wang G."/>
            <person name="Cheng J."/>
            <person name="Tian M."/>
            <person name="Pan X."/>
            <person name="Warren A."/>
            <person name="Jiang C."/>
            <person name="Yuan D."/>
            <person name="Miao W."/>
        </authorList>
    </citation>
    <scope>NUCLEOTIDE SEQUENCE [LARGE SCALE GENOMIC DNA]</scope>
    <source>
        <strain evidence="7">36N120E</strain>
    </source>
</reference>
<organism evidence="7 8">
    <name type="scientific">Pseudocohnilembus persalinus</name>
    <name type="common">Ciliate</name>
    <dbReference type="NCBI Taxonomy" id="266149"/>
    <lineage>
        <taxon>Eukaryota</taxon>
        <taxon>Sar</taxon>
        <taxon>Alveolata</taxon>
        <taxon>Ciliophora</taxon>
        <taxon>Intramacronucleata</taxon>
        <taxon>Oligohymenophorea</taxon>
        <taxon>Scuticociliatia</taxon>
        <taxon>Philasterida</taxon>
        <taxon>Pseudocohnilembidae</taxon>
        <taxon>Pseudocohnilembus</taxon>
    </lineage>
</organism>
<accession>A0A0V0QX66</accession>
<dbReference type="FunCoup" id="A0A0V0QX66">
    <property type="interactions" value="331"/>
</dbReference>
<dbReference type="GO" id="GO:0006412">
    <property type="term" value="P:translation"/>
    <property type="evidence" value="ECO:0007669"/>
    <property type="project" value="InterPro"/>
</dbReference>
<evidence type="ECO:0000256" key="3">
    <source>
        <dbReference type="ARBA" id="ARBA00023274"/>
    </source>
</evidence>
<evidence type="ECO:0000313" key="8">
    <source>
        <dbReference type="Proteomes" id="UP000054937"/>
    </source>
</evidence>
<comment type="similarity">
    <text evidence="1 4">Belongs to the universal ribosomal protein uL11 family.</text>
</comment>
<dbReference type="PROSITE" id="PS00359">
    <property type="entry name" value="RIBOSOMAL_L11"/>
    <property type="match status" value="1"/>
</dbReference>
<protein>
    <submittedName>
        <fullName evidence="7">Ribosomal protein L11, N-terminal</fullName>
    </submittedName>
</protein>
<dbReference type="AlphaFoldDB" id="A0A0V0QX66"/>
<dbReference type="InterPro" id="IPR036769">
    <property type="entry name" value="Ribosomal_uL11_C_sf"/>
</dbReference>
<feature type="domain" description="Large ribosomal subunit protein uL11 C-terminal" evidence="5">
    <location>
        <begin position="75"/>
        <end position="146"/>
    </location>
</feature>
<dbReference type="GO" id="GO:0003735">
    <property type="term" value="F:structural constituent of ribosome"/>
    <property type="evidence" value="ECO:0007669"/>
    <property type="project" value="InterPro"/>
</dbReference>
<evidence type="ECO:0000256" key="4">
    <source>
        <dbReference type="RuleBase" id="RU003978"/>
    </source>
</evidence>
<keyword evidence="3 4" id="KW-0687">Ribonucleoprotein</keyword>
<evidence type="ECO:0000313" key="7">
    <source>
        <dbReference type="EMBL" id="KRX06453.1"/>
    </source>
</evidence>
<evidence type="ECO:0000256" key="2">
    <source>
        <dbReference type="ARBA" id="ARBA00022980"/>
    </source>
</evidence>
<dbReference type="SMART" id="SM00649">
    <property type="entry name" value="RL11"/>
    <property type="match status" value="1"/>
</dbReference>
<dbReference type="SUPFAM" id="SSF46906">
    <property type="entry name" value="Ribosomal protein L11, C-terminal domain"/>
    <property type="match status" value="1"/>
</dbReference>
<dbReference type="InterPro" id="IPR020784">
    <property type="entry name" value="Ribosomal_uL11_N"/>
</dbReference>
<dbReference type="OMA" id="QPPHDVI"/>
<proteinExistence type="inferred from homology"/>
<dbReference type="Pfam" id="PF03946">
    <property type="entry name" value="Ribosomal_L11_N"/>
    <property type="match status" value="1"/>
</dbReference>
<dbReference type="FunFam" id="3.30.1550.10:FF:000011">
    <property type="entry name" value="LSU ribosomal protein L11P"/>
    <property type="match status" value="1"/>
</dbReference>
<feature type="domain" description="Large ribosomal subunit protein uL11 N-terminal" evidence="6">
    <location>
        <begin position="13"/>
        <end position="69"/>
    </location>
</feature>
<dbReference type="Pfam" id="PF00298">
    <property type="entry name" value="Ribosomal_L11"/>
    <property type="match status" value="1"/>
</dbReference>
<dbReference type="GO" id="GO:0070180">
    <property type="term" value="F:large ribosomal subunit rRNA binding"/>
    <property type="evidence" value="ECO:0007669"/>
    <property type="project" value="TreeGrafter"/>
</dbReference>
<evidence type="ECO:0000259" key="5">
    <source>
        <dbReference type="Pfam" id="PF00298"/>
    </source>
</evidence>
<dbReference type="InterPro" id="IPR036796">
    <property type="entry name" value="Ribosomal_uL11_N_sf"/>
</dbReference>
<dbReference type="InterPro" id="IPR000911">
    <property type="entry name" value="Ribosomal_uL11"/>
</dbReference>
<dbReference type="GO" id="GO:0022625">
    <property type="term" value="C:cytosolic large ribosomal subunit"/>
    <property type="evidence" value="ECO:0007669"/>
    <property type="project" value="TreeGrafter"/>
</dbReference>
<dbReference type="SUPFAM" id="SSF54747">
    <property type="entry name" value="Ribosomal L11/L12e N-terminal domain"/>
    <property type="match status" value="1"/>
</dbReference>
<evidence type="ECO:0000256" key="1">
    <source>
        <dbReference type="ARBA" id="ARBA00010537"/>
    </source>
</evidence>
<sequence length="165" mass="17715">MPPKVDPNEIKYIRIKVFGGEGGPAATLAPKLGPLGLNAKKVQEDIVKAGKKDYHGIRCMVELKCQNRAATISVMPTSSALIIKELGNHARDRKKVKNVTHSGDLTLEAIKRIAKVMETENKSMARTFAGTVKQVLGTANSIGCTVNGSKPKDIIAKINNGEIVV</sequence>
<keyword evidence="8" id="KW-1185">Reference proteome</keyword>
<dbReference type="HAMAP" id="MF_00736">
    <property type="entry name" value="Ribosomal_uL11"/>
    <property type="match status" value="1"/>
</dbReference>
<comment type="caution">
    <text evidence="7">The sequence shown here is derived from an EMBL/GenBank/DDBJ whole genome shotgun (WGS) entry which is preliminary data.</text>
</comment>
<dbReference type="Gene3D" id="1.10.10.250">
    <property type="entry name" value="Ribosomal protein L11, C-terminal domain"/>
    <property type="match status" value="1"/>
</dbReference>
<dbReference type="Gene3D" id="3.30.1550.10">
    <property type="entry name" value="Ribosomal protein L11/L12, N-terminal domain"/>
    <property type="match status" value="1"/>
</dbReference>
<dbReference type="InterPro" id="IPR020783">
    <property type="entry name" value="Ribosomal_uL11_C"/>
</dbReference>
<dbReference type="InParanoid" id="A0A0V0QX66"/>
<dbReference type="EMBL" id="LDAU01000096">
    <property type="protein sequence ID" value="KRX06453.1"/>
    <property type="molecule type" value="Genomic_DNA"/>
</dbReference>
<gene>
    <name evidence="7" type="ORF">PPERSA_05066</name>
</gene>
<keyword evidence="2 4" id="KW-0689">Ribosomal protein</keyword>
<dbReference type="PANTHER" id="PTHR11661">
    <property type="entry name" value="60S RIBOSOMAL PROTEIN L12"/>
    <property type="match status" value="1"/>
</dbReference>
<dbReference type="PANTHER" id="PTHR11661:SF2">
    <property type="entry name" value="LARGE RIBOSOMAL SUBUNIT PROTEIN UL11"/>
    <property type="match status" value="1"/>
</dbReference>